<dbReference type="Pfam" id="PF00593">
    <property type="entry name" value="TonB_dep_Rec_b-barrel"/>
    <property type="match status" value="1"/>
</dbReference>
<evidence type="ECO:0000256" key="1">
    <source>
        <dbReference type="ARBA" id="ARBA00004571"/>
    </source>
</evidence>
<evidence type="ECO:0000256" key="8">
    <source>
        <dbReference type="ARBA" id="ARBA00023077"/>
    </source>
</evidence>
<keyword evidence="13" id="KW-0732">Signal</keyword>
<dbReference type="RefSeq" id="WP_066609354.1">
    <property type="nucleotide sequence ID" value="NZ_KQ130442.1"/>
</dbReference>
<dbReference type="STRING" id="1420583.V473_11750"/>
<keyword evidence="6" id="KW-0408">Iron</keyword>
<dbReference type="InterPro" id="IPR012910">
    <property type="entry name" value="Plug_dom"/>
</dbReference>
<keyword evidence="2 11" id="KW-0813">Transport</keyword>
<keyword evidence="9 11" id="KW-0472">Membrane</keyword>
<keyword evidence="10 11" id="KW-0998">Cell outer membrane</keyword>
<evidence type="ECO:0000256" key="7">
    <source>
        <dbReference type="ARBA" id="ARBA00023065"/>
    </source>
</evidence>
<dbReference type="Gene3D" id="2.40.170.20">
    <property type="entry name" value="TonB-dependent receptor, beta-barrel domain"/>
    <property type="match status" value="1"/>
</dbReference>
<evidence type="ECO:0000259" key="14">
    <source>
        <dbReference type="Pfam" id="PF00593"/>
    </source>
</evidence>
<dbReference type="AlphaFoldDB" id="A0A0J7XFZ7"/>
<comment type="similarity">
    <text evidence="11 12">Belongs to the TonB-dependent receptor family.</text>
</comment>
<evidence type="ECO:0000256" key="5">
    <source>
        <dbReference type="ARBA" id="ARBA00022692"/>
    </source>
</evidence>
<gene>
    <name evidence="16" type="ORF">V473_11750</name>
</gene>
<evidence type="ECO:0000259" key="15">
    <source>
        <dbReference type="Pfam" id="PF07715"/>
    </source>
</evidence>
<evidence type="ECO:0000256" key="3">
    <source>
        <dbReference type="ARBA" id="ARBA00022452"/>
    </source>
</evidence>
<keyword evidence="5 11" id="KW-0812">Transmembrane</keyword>
<evidence type="ECO:0000313" key="16">
    <source>
        <dbReference type="EMBL" id="KMS50981.1"/>
    </source>
</evidence>
<evidence type="ECO:0008006" key="18">
    <source>
        <dbReference type="Google" id="ProtNLM"/>
    </source>
</evidence>
<dbReference type="GO" id="GO:0006826">
    <property type="term" value="P:iron ion transport"/>
    <property type="evidence" value="ECO:0007669"/>
    <property type="project" value="UniProtKB-KW"/>
</dbReference>
<keyword evidence="3 11" id="KW-1134">Transmembrane beta strand</keyword>
<dbReference type="InterPro" id="IPR036942">
    <property type="entry name" value="Beta-barrel_TonB_sf"/>
</dbReference>
<keyword evidence="4" id="KW-0410">Iron transport</keyword>
<accession>A0A0J7XFZ7</accession>
<evidence type="ECO:0000256" key="10">
    <source>
        <dbReference type="ARBA" id="ARBA00023237"/>
    </source>
</evidence>
<feature type="chain" id="PRO_5005291785" description="TonB-denpendent receptor" evidence="13">
    <location>
        <begin position="23"/>
        <end position="790"/>
    </location>
</feature>
<name>A0A0J7XFZ7_9SPHN</name>
<feature type="domain" description="TonB-dependent receptor plug" evidence="15">
    <location>
        <begin position="55"/>
        <end position="161"/>
    </location>
</feature>
<dbReference type="PANTHER" id="PTHR32552">
    <property type="entry name" value="FERRICHROME IRON RECEPTOR-RELATED"/>
    <property type="match status" value="1"/>
</dbReference>
<dbReference type="PATRIC" id="fig|1420583.3.peg.4646"/>
<feature type="signal peptide" evidence="13">
    <location>
        <begin position="1"/>
        <end position="22"/>
    </location>
</feature>
<dbReference type="GO" id="GO:0009279">
    <property type="term" value="C:cell outer membrane"/>
    <property type="evidence" value="ECO:0007669"/>
    <property type="project" value="UniProtKB-SubCell"/>
</dbReference>
<dbReference type="CDD" id="cd01347">
    <property type="entry name" value="ligand_gated_channel"/>
    <property type="match status" value="1"/>
</dbReference>
<evidence type="ECO:0000256" key="2">
    <source>
        <dbReference type="ARBA" id="ARBA00022448"/>
    </source>
</evidence>
<evidence type="ECO:0000256" key="6">
    <source>
        <dbReference type="ARBA" id="ARBA00023004"/>
    </source>
</evidence>
<comment type="subcellular location">
    <subcellularLocation>
        <location evidence="1 11">Cell outer membrane</location>
        <topology evidence="1 11">Multi-pass membrane protein</topology>
    </subcellularLocation>
</comment>
<evidence type="ECO:0000313" key="17">
    <source>
        <dbReference type="Proteomes" id="UP000052232"/>
    </source>
</evidence>
<keyword evidence="17" id="KW-1185">Reference proteome</keyword>
<proteinExistence type="inferred from homology"/>
<sequence>MKAYLYCGVAGLLLAGEGPALAQGAPASAPGPNAATAQGANEIVVTANKREEKLNNVGLSITALSGDALAERKITSLQDVASAIPGLAYAQSATNTPILTLRGVGFNESSLGVYPAVSVYVDQAPLPFPVLASHSAFDLQRIEVLKGPQGTLFGQNSTGGAIHYIAAKPTRTFTAGGDISYGRFNEIDGDAYLSGPITENLRARIAVSGTHTDDWQRSSSRPYDTNGKVSYITGRAIVDWDASDSVRFSLSLNAWRDTSDPQASQYIALRGQNPFVQQSSIDYPFSPQNPRAADWSTGISTPRSDRKFYQPALRADIDLTDAITLTSLTSYGHYTQRQTTDGDGMALAQGDLVRDDGRITTFNQEVRLANSSKSAFRWVLGANYERSRTYENQFLNFADSSQNNAGANFIDAGGVYNRQQIRNYAIFGNAEYDLTSRLTLKGAVRYTNSHNHALTCTYDGGDGRVAQLLNLLGSLLGTVPFTPIGINDCYALNQNNVPGTPYIGQLNQHNVSWRAGADYHVGPTSLLYANVSRGYKAGSFPVLATASQSSLNPVTQEQLTAYEAGAKLGLWDRKVQLNLAGFYYDYRNKQVRGKINDPLFSVLDLLVNVPKSRVLGFDGDVTINPLPGLSLTGSLTYLDSKVQRYSGYNAIGEVNNFAGDRLPFTSKWNVGLNADYKARLDNGGAPFIGITMNARSSQDAVIGGDRIVIPPSPVNKVLPGLIHPFEMKGYATFDARVGYEAPDGRWTVSLWGKNIFNKYYFTSVITFDDSISRFAARPATYGVTLGFKFD</sequence>
<dbReference type="InterPro" id="IPR039426">
    <property type="entry name" value="TonB-dep_rcpt-like"/>
</dbReference>
<keyword evidence="8 12" id="KW-0798">TonB box</keyword>
<evidence type="ECO:0000256" key="4">
    <source>
        <dbReference type="ARBA" id="ARBA00022496"/>
    </source>
</evidence>
<dbReference type="InterPro" id="IPR000531">
    <property type="entry name" value="Beta-barrel_TonB"/>
</dbReference>
<dbReference type="Proteomes" id="UP000052232">
    <property type="component" value="Unassembled WGS sequence"/>
</dbReference>
<dbReference type="Pfam" id="PF07715">
    <property type="entry name" value="Plug"/>
    <property type="match status" value="1"/>
</dbReference>
<comment type="caution">
    <text evidence="16">The sequence shown here is derived from an EMBL/GenBank/DDBJ whole genome shotgun (WGS) entry which is preliminary data.</text>
</comment>
<dbReference type="SUPFAM" id="SSF56935">
    <property type="entry name" value="Porins"/>
    <property type="match status" value="1"/>
</dbReference>
<organism evidence="16 17">
    <name type="scientific">Sphingobium cupriresistens LL01</name>
    <dbReference type="NCBI Taxonomy" id="1420583"/>
    <lineage>
        <taxon>Bacteria</taxon>
        <taxon>Pseudomonadati</taxon>
        <taxon>Pseudomonadota</taxon>
        <taxon>Alphaproteobacteria</taxon>
        <taxon>Sphingomonadales</taxon>
        <taxon>Sphingomonadaceae</taxon>
        <taxon>Sphingobium</taxon>
    </lineage>
</organism>
<evidence type="ECO:0000256" key="13">
    <source>
        <dbReference type="SAM" id="SignalP"/>
    </source>
</evidence>
<dbReference type="EMBL" id="JACT01000011">
    <property type="protein sequence ID" value="KMS50981.1"/>
    <property type="molecule type" value="Genomic_DNA"/>
</dbReference>
<reference evidence="16 17" key="1">
    <citation type="journal article" date="2015" name="G3 (Bethesda)">
        <title>Insights into Ongoing Evolution of the Hexachlorocyclohexane Catabolic Pathway from Comparative Genomics of Ten Sphingomonadaceae Strains.</title>
        <authorList>
            <person name="Pearce S.L."/>
            <person name="Oakeshott J.G."/>
            <person name="Pandey G."/>
        </authorList>
    </citation>
    <scope>NUCLEOTIDE SEQUENCE [LARGE SCALE GENOMIC DNA]</scope>
    <source>
        <strain evidence="16 17">LL01</strain>
    </source>
</reference>
<protein>
    <recommendedName>
        <fullName evidence="18">TonB-denpendent receptor</fullName>
    </recommendedName>
</protein>
<dbReference type="PANTHER" id="PTHR32552:SF81">
    <property type="entry name" value="TONB-DEPENDENT OUTER MEMBRANE RECEPTOR"/>
    <property type="match status" value="1"/>
</dbReference>
<keyword evidence="7" id="KW-0406">Ion transport</keyword>
<feature type="domain" description="TonB-dependent receptor-like beta-barrel" evidence="14">
    <location>
        <begin position="271"/>
        <end position="755"/>
    </location>
</feature>
<evidence type="ECO:0000256" key="12">
    <source>
        <dbReference type="RuleBase" id="RU003357"/>
    </source>
</evidence>
<evidence type="ECO:0000256" key="11">
    <source>
        <dbReference type="PROSITE-ProRule" id="PRU01360"/>
    </source>
</evidence>
<evidence type="ECO:0000256" key="9">
    <source>
        <dbReference type="ARBA" id="ARBA00023136"/>
    </source>
</evidence>
<dbReference type="PROSITE" id="PS52016">
    <property type="entry name" value="TONB_DEPENDENT_REC_3"/>
    <property type="match status" value="1"/>
</dbReference>